<dbReference type="InterPro" id="IPR036565">
    <property type="entry name" value="Mur-like_cat_sf"/>
</dbReference>
<dbReference type="SUPFAM" id="SSF53623">
    <property type="entry name" value="MurD-like peptide ligases, catalytic domain"/>
    <property type="match status" value="1"/>
</dbReference>
<dbReference type="GO" id="GO:0005524">
    <property type="term" value="F:ATP binding"/>
    <property type="evidence" value="ECO:0007669"/>
    <property type="project" value="UniProtKB-KW"/>
</dbReference>
<evidence type="ECO:0000256" key="4">
    <source>
        <dbReference type="ARBA" id="ARBA00022840"/>
    </source>
</evidence>
<proteinExistence type="inferred from homology"/>
<keyword evidence="4" id="KW-0067">ATP-binding</keyword>
<evidence type="ECO:0000313" key="5">
    <source>
        <dbReference type="EMBL" id="KAF2581249.1"/>
    </source>
</evidence>
<dbReference type="Proteomes" id="UP000712281">
    <property type="component" value="Unassembled WGS sequence"/>
</dbReference>
<keyword evidence="3" id="KW-0547">Nucleotide-binding</keyword>
<organism evidence="5 6">
    <name type="scientific">Brassica cretica</name>
    <name type="common">Mustard</name>
    <dbReference type="NCBI Taxonomy" id="69181"/>
    <lineage>
        <taxon>Eukaryota</taxon>
        <taxon>Viridiplantae</taxon>
        <taxon>Streptophyta</taxon>
        <taxon>Embryophyta</taxon>
        <taxon>Tracheophyta</taxon>
        <taxon>Spermatophyta</taxon>
        <taxon>Magnoliopsida</taxon>
        <taxon>eudicotyledons</taxon>
        <taxon>Gunneridae</taxon>
        <taxon>Pentapetalae</taxon>
        <taxon>rosids</taxon>
        <taxon>malvids</taxon>
        <taxon>Brassicales</taxon>
        <taxon>Brassicaceae</taxon>
        <taxon>Brassiceae</taxon>
        <taxon>Brassica</taxon>
    </lineage>
</organism>
<dbReference type="GO" id="GO:0005829">
    <property type="term" value="C:cytosol"/>
    <property type="evidence" value="ECO:0007669"/>
    <property type="project" value="TreeGrafter"/>
</dbReference>
<keyword evidence="2" id="KW-0436">Ligase</keyword>
<dbReference type="EMBL" id="QGKW02001660">
    <property type="protein sequence ID" value="KAF2581249.1"/>
    <property type="molecule type" value="Genomic_DNA"/>
</dbReference>
<protein>
    <submittedName>
        <fullName evidence="5">Uncharacterized protein</fullName>
    </submittedName>
</protein>
<accession>A0A8S9JI31</accession>
<gene>
    <name evidence="5" type="ORF">F2Q68_00000162</name>
</gene>
<evidence type="ECO:0000256" key="2">
    <source>
        <dbReference type="ARBA" id="ARBA00022598"/>
    </source>
</evidence>
<evidence type="ECO:0000256" key="1">
    <source>
        <dbReference type="ARBA" id="ARBA00008276"/>
    </source>
</evidence>
<dbReference type="PANTHER" id="PTHR11136">
    <property type="entry name" value="FOLYLPOLYGLUTAMATE SYNTHASE-RELATED"/>
    <property type="match status" value="1"/>
</dbReference>
<dbReference type="AlphaFoldDB" id="A0A8S9JI31"/>
<dbReference type="PANTHER" id="PTHR11136:SF16">
    <property type="entry name" value="FOLYLPOLYGLUTAMATE SYNTHASE"/>
    <property type="match status" value="1"/>
</dbReference>
<dbReference type="GO" id="GO:0004326">
    <property type="term" value="F:tetrahydrofolylpolyglutamate synthase activity"/>
    <property type="evidence" value="ECO:0007669"/>
    <property type="project" value="InterPro"/>
</dbReference>
<comment type="caution">
    <text evidence="5">The sequence shown here is derived from an EMBL/GenBank/DDBJ whole genome shotgun (WGS) entry which is preliminary data.</text>
</comment>
<dbReference type="GO" id="GO:0005739">
    <property type="term" value="C:mitochondrion"/>
    <property type="evidence" value="ECO:0007669"/>
    <property type="project" value="TreeGrafter"/>
</dbReference>
<sequence>MSFFRFELGSVIGVIVRFRFVSVRIINPLRSYDDVASAANIILFIFYLGLKGSTCAFTESILRNYGFQTGLLTSPHLISVRERFRLDGQVSLTLLEFLREIHKLIEAGT</sequence>
<comment type="similarity">
    <text evidence="1">Belongs to the folylpolyglutamate synthase family.</text>
</comment>
<name>A0A8S9JI31_BRACR</name>
<dbReference type="Gene3D" id="3.40.1190.10">
    <property type="entry name" value="Mur-like, catalytic domain"/>
    <property type="match status" value="1"/>
</dbReference>
<reference evidence="5" key="1">
    <citation type="submission" date="2019-12" db="EMBL/GenBank/DDBJ databases">
        <title>Genome sequencing and annotation of Brassica cretica.</title>
        <authorList>
            <person name="Studholme D.J."/>
            <person name="Sarris P.F."/>
        </authorList>
    </citation>
    <scope>NUCLEOTIDE SEQUENCE</scope>
    <source>
        <strain evidence="5">PFS-001/15</strain>
        <tissue evidence="5">Leaf</tissue>
    </source>
</reference>
<evidence type="ECO:0000313" key="6">
    <source>
        <dbReference type="Proteomes" id="UP000712281"/>
    </source>
</evidence>
<dbReference type="InterPro" id="IPR001645">
    <property type="entry name" value="Folylpolyglutamate_synth"/>
</dbReference>
<evidence type="ECO:0000256" key="3">
    <source>
        <dbReference type="ARBA" id="ARBA00022741"/>
    </source>
</evidence>